<dbReference type="InterPro" id="IPR036695">
    <property type="entry name" value="Arg-tRNA-synth_N_sf"/>
</dbReference>
<evidence type="ECO:0000313" key="13">
    <source>
        <dbReference type="Proteomes" id="UP000018126"/>
    </source>
</evidence>
<dbReference type="AlphaFoldDB" id="V6QA55"/>
<gene>
    <name evidence="8" type="primary">argS</name>
    <name evidence="12" type="ORF">T233_01451</name>
</gene>
<dbReference type="eggNOG" id="COG0018">
    <property type="taxonomic scope" value="Bacteria"/>
</dbReference>
<comment type="subcellular location">
    <subcellularLocation>
        <location evidence="8">Cytoplasm</location>
    </subcellularLocation>
</comment>
<dbReference type="EMBL" id="AYSH01000018">
    <property type="protein sequence ID" value="EST89448.1"/>
    <property type="molecule type" value="Genomic_DNA"/>
</dbReference>
<keyword evidence="13" id="KW-1185">Reference proteome</keyword>
<dbReference type="FunFam" id="3.40.50.620:FF:000116">
    <property type="entry name" value="Arginine--tRNA ligase"/>
    <property type="match status" value="1"/>
</dbReference>
<dbReference type="HAMAP" id="MF_00123">
    <property type="entry name" value="Arg_tRNA_synth"/>
    <property type="match status" value="1"/>
</dbReference>
<dbReference type="SMART" id="SM01016">
    <property type="entry name" value="Arg_tRNA_synt_N"/>
    <property type="match status" value="1"/>
</dbReference>
<dbReference type="InterPro" id="IPR009080">
    <property type="entry name" value="tRNAsynth_Ia_anticodon-bd"/>
</dbReference>
<dbReference type="Gene3D" id="3.40.50.620">
    <property type="entry name" value="HUPs"/>
    <property type="match status" value="1"/>
</dbReference>
<keyword evidence="8" id="KW-0963">Cytoplasm</keyword>
<evidence type="ECO:0000256" key="6">
    <source>
        <dbReference type="ARBA" id="ARBA00023146"/>
    </source>
</evidence>
<keyword evidence="6 8" id="KW-0030">Aminoacyl-tRNA synthetase</keyword>
<dbReference type="GO" id="GO:0004814">
    <property type="term" value="F:arginine-tRNA ligase activity"/>
    <property type="evidence" value="ECO:0007669"/>
    <property type="project" value="UniProtKB-UniRule"/>
</dbReference>
<dbReference type="PATRIC" id="fig|1408226.3.peg.1426"/>
<dbReference type="CDD" id="cd07956">
    <property type="entry name" value="Anticodon_Ia_Arg"/>
    <property type="match status" value="1"/>
</dbReference>
<feature type="short sequence motif" description="'HIGH' region" evidence="8">
    <location>
        <begin position="122"/>
        <end position="132"/>
    </location>
</feature>
<protein>
    <recommendedName>
        <fullName evidence="8">Arginine--tRNA ligase</fullName>
        <ecNumber evidence="8">6.1.1.19</ecNumber>
    </recommendedName>
    <alternativeName>
        <fullName evidence="8">Arginyl-tRNA synthetase</fullName>
        <shortName evidence="8">ArgRS</shortName>
    </alternativeName>
</protein>
<feature type="domain" description="Arginyl tRNA synthetase N-terminal" evidence="11">
    <location>
        <begin position="5"/>
        <end position="84"/>
    </location>
</feature>
<evidence type="ECO:0000256" key="3">
    <source>
        <dbReference type="ARBA" id="ARBA00022741"/>
    </source>
</evidence>
<dbReference type="InterPro" id="IPR014729">
    <property type="entry name" value="Rossmann-like_a/b/a_fold"/>
</dbReference>
<proteinExistence type="inferred from homology"/>
<dbReference type="SUPFAM" id="SSF52374">
    <property type="entry name" value="Nucleotidylyl transferase"/>
    <property type="match status" value="1"/>
</dbReference>
<feature type="domain" description="DALR anticodon binding" evidence="10">
    <location>
        <begin position="450"/>
        <end position="564"/>
    </location>
</feature>
<comment type="subunit">
    <text evidence="8">Monomer.</text>
</comment>
<keyword evidence="2 8" id="KW-0436">Ligase</keyword>
<evidence type="ECO:0000256" key="2">
    <source>
        <dbReference type="ARBA" id="ARBA00022598"/>
    </source>
</evidence>
<accession>V6QA55</accession>
<dbReference type="PRINTS" id="PR01038">
    <property type="entry name" value="TRNASYNTHARG"/>
</dbReference>
<dbReference type="SMART" id="SM00836">
    <property type="entry name" value="DALR_1"/>
    <property type="match status" value="1"/>
</dbReference>
<dbReference type="InterPro" id="IPR005148">
    <property type="entry name" value="Arg-tRNA-synth_N"/>
</dbReference>
<dbReference type="STRING" id="1408226.T233_01451"/>
<evidence type="ECO:0000259" key="10">
    <source>
        <dbReference type="SMART" id="SM00836"/>
    </source>
</evidence>
<sequence length="564" mass="64677">MDYRKQIVGDLQNVLGDVLRPEEIYNFIEVPKSNSHGDYAFPVFSLAKIYRKAPNKIAEELISKLDKSNYDNIVAMGSYINFFLNKDEVSRKVLKTIIEEKNHYGDADLGKGGNVPIDMSSPNIAKPMSMGHLRSTVIGNSLSELANKVGYNPIKINHIGDWGTQFGKLIVAFKKWGSEETVRENPIKELLELYVRFHEEAENDPELENQGREWFKKLEDGDKEAIRLWEWFREESLKEFQKVYDMLNITFDSYNGEAFYNDKMDSIISELENKKLLVSDDGADIVNLDKYDVNPALIRKSDGATLYITRDLAAAEYRIKNYDFVEALYVVGNEQAVHFKQLKGVLKELGYEWADNIKHIPFGLITSGGKKLSTRKGNIILLEKVLEEAINNTIKQIEEKNPTLKNKEEVARQVGVGAVVFHDLKNDRMNTFDFNLDDIIQFEGETGPYVQYTRSRCESILSKADWSVEDIENNLSLSDIDSWEVIKCLNNFPMKIVEAYKKYEPSIIAKFLIDLAQKFNKYYSKHKILTNDSEKNARLALVYSVSLVIKEGLRLLGIESPDMM</sequence>
<evidence type="ECO:0000256" key="1">
    <source>
        <dbReference type="ARBA" id="ARBA00005594"/>
    </source>
</evidence>
<keyword evidence="3 8" id="KW-0547">Nucleotide-binding</keyword>
<evidence type="ECO:0000256" key="5">
    <source>
        <dbReference type="ARBA" id="ARBA00022917"/>
    </source>
</evidence>
<evidence type="ECO:0000256" key="8">
    <source>
        <dbReference type="HAMAP-Rule" id="MF_00123"/>
    </source>
</evidence>
<dbReference type="InterPro" id="IPR008909">
    <property type="entry name" value="DALR_anticod-bd"/>
</dbReference>
<dbReference type="SUPFAM" id="SSF55190">
    <property type="entry name" value="Arginyl-tRNA synthetase (ArgRS), N-terminal 'additional' domain"/>
    <property type="match status" value="1"/>
</dbReference>
<dbReference type="PANTHER" id="PTHR11956:SF5">
    <property type="entry name" value="ARGININE--TRNA LIGASE, CYTOPLASMIC"/>
    <property type="match status" value="1"/>
</dbReference>
<keyword evidence="5 8" id="KW-0648">Protein biosynthesis</keyword>
<evidence type="ECO:0000256" key="9">
    <source>
        <dbReference type="RuleBase" id="RU363038"/>
    </source>
</evidence>
<dbReference type="Proteomes" id="UP000018126">
    <property type="component" value="Unassembled WGS sequence"/>
</dbReference>
<dbReference type="Gene3D" id="3.30.1360.70">
    <property type="entry name" value="Arginyl tRNA synthetase N-terminal domain"/>
    <property type="match status" value="1"/>
</dbReference>
<reference evidence="12 13" key="1">
    <citation type="journal article" date="2013" name="Genome Announc.">
        <title>High-Quality Draft Genome Sequence of Vagococcus lutrae Strain LBD1, Isolated from the Largemouth Bass Micropterus salmoides.</title>
        <authorList>
            <person name="Lebreton F."/>
            <person name="Valentino M.D."/>
            <person name="Duncan L.B."/>
            <person name="Zeng Q."/>
            <person name="Manson McGuire A."/>
            <person name="Earl A.M."/>
            <person name="Gilmore M.S."/>
        </authorList>
    </citation>
    <scope>NUCLEOTIDE SEQUENCE [LARGE SCALE GENOMIC DNA]</scope>
    <source>
        <strain evidence="12 13">LBD1</strain>
    </source>
</reference>
<dbReference type="Pfam" id="PF00750">
    <property type="entry name" value="tRNA-synt_1d"/>
    <property type="match status" value="1"/>
</dbReference>
<dbReference type="EC" id="6.1.1.19" evidence="8"/>
<comment type="catalytic activity">
    <reaction evidence="7 8">
        <text>tRNA(Arg) + L-arginine + ATP = L-arginyl-tRNA(Arg) + AMP + diphosphate</text>
        <dbReference type="Rhea" id="RHEA:20301"/>
        <dbReference type="Rhea" id="RHEA-COMP:9658"/>
        <dbReference type="Rhea" id="RHEA-COMP:9673"/>
        <dbReference type="ChEBI" id="CHEBI:30616"/>
        <dbReference type="ChEBI" id="CHEBI:32682"/>
        <dbReference type="ChEBI" id="CHEBI:33019"/>
        <dbReference type="ChEBI" id="CHEBI:78442"/>
        <dbReference type="ChEBI" id="CHEBI:78513"/>
        <dbReference type="ChEBI" id="CHEBI:456215"/>
        <dbReference type="EC" id="6.1.1.19"/>
    </reaction>
</comment>
<dbReference type="NCBIfam" id="TIGR00456">
    <property type="entry name" value="argS"/>
    <property type="match status" value="1"/>
</dbReference>
<evidence type="ECO:0000259" key="11">
    <source>
        <dbReference type="SMART" id="SM01016"/>
    </source>
</evidence>
<comment type="caution">
    <text evidence="12">The sequence shown here is derived from an EMBL/GenBank/DDBJ whole genome shotgun (WGS) entry which is preliminary data.</text>
</comment>
<dbReference type="Pfam" id="PF05746">
    <property type="entry name" value="DALR_1"/>
    <property type="match status" value="1"/>
</dbReference>
<dbReference type="PANTHER" id="PTHR11956">
    <property type="entry name" value="ARGINYL-TRNA SYNTHETASE"/>
    <property type="match status" value="1"/>
</dbReference>
<name>V6QA55_9ENTE</name>
<evidence type="ECO:0000256" key="4">
    <source>
        <dbReference type="ARBA" id="ARBA00022840"/>
    </source>
</evidence>
<dbReference type="SUPFAM" id="SSF47323">
    <property type="entry name" value="Anticodon-binding domain of a subclass of class I aminoacyl-tRNA synthetases"/>
    <property type="match status" value="1"/>
</dbReference>
<dbReference type="RefSeq" id="WP_023606778.1">
    <property type="nucleotide sequence ID" value="NZ_AYSH01000018.1"/>
</dbReference>
<dbReference type="GO" id="GO:0005524">
    <property type="term" value="F:ATP binding"/>
    <property type="evidence" value="ECO:0007669"/>
    <property type="project" value="UniProtKB-UniRule"/>
</dbReference>
<dbReference type="GO" id="GO:0005737">
    <property type="term" value="C:cytoplasm"/>
    <property type="evidence" value="ECO:0007669"/>
    <property type="project" value="UniProtKB-SubCell"/>
</dbReference>
<comment type="similarity">
    <text evidence="1 8 9">Belongs to the class-I aminoacyl-tRNA synthetase family.</text>
</comment>
<dbReference type="Pfam" id="PF03485">
    <property type="entry name" value="Arg_tRNA_synt_N"/>
    <property type="match status" value="1"/>
</dbReference>
<dbReference type="CDD" id="cd00671">
    <property type="entry name" value="ArgRS_core"/>
    <property type="match status" value="1"/>
</dbReference>
<dbReference type="InterPro" id="IPR001278">
    <property type="entry name" value="Arg-tRNA-ligase"/>
</dbReference>
<dbReference type="Gene3D" id="1.10.730.10">
    <property type="entry name" value="Isoleucyl-tRNA Synthetase, Domain 1"/>
    <property type="match status" value="1"/>
</dbReference>
<evidence type="ECO:0000256" key="7">
    <source>
        <dbReference type="ARBA" id="ARBA00049339"/>
    </source>
</evidence>
<evidence type="ECO:0000313" key="12">
    <source>
        <dbReference type="EMBL" id="EST89448.1"/>
    </source>
</evidence>
<keyword evidence="4 8" id="KW-0067">ATP-binding</keyword>
<organism evidence="12 13">
    <name type="scientific">Vagococcus lutrae LBD1</name>
    <dbReference type="NCBI Taxonomy" id="1408226"/>
    <lineage>
        <taxon>Bacteria</taxon>
        <taxon>Bacillati</taxon>
        <taxon>Bacillota</taxon>
        <taxon>Bacilli</taxon>
        <taxon>Lactobacillales</taxon>
        <taxon>Enterococcaceae</taxon>
        <taxon>Vagococcus</taxon>
    </lineage>
</organism>
<dbReference type="InterPro" id="IPR035684">
    <property type="entry name" value="ArgRS_core"/>
</dbReference>
<dbReference type="GO" id="GO:0006420">
    <property type="term" value="P:arginyl-tRNA aminoacylation"/>
    <property type="evidence" value="ECO:0007669"/>
    <property type="project" value="UniProtKB-UniRule"/>
</dbReference>